<organism evidence="8 10">
    <name type="scientific">Iodobacter fluviatilis</name>
    <dbReference type="NCBI Taxonomy" id="537"/>
    <lineage>
        <taxon>Bacteria</taxon>
        <taxon>Pseudomonadati</taxon>
        <taxon>Pseudomonadota</taxon>
        <taxon>Betaproteobacteria</taxon>
        <taxon>Neisseriales</taxon>
        <taxon>Chitinibacteraceae</taxon>
        <taxon>Iodobacter</taxon>
    </lineage>
</organism>
<keyword evidence="4" id="KW-0406">Ion transport</keyword>
<accession>A0A377Q4L4</accession>
<evidence type="ECO:0000256" key="3">
    <source>
        <dbReference type="ARBA" id="ARBA00022729"/>
    </source>
</evidence>
<dbReference type="Pfam" id="PF13609">
    <property type="entry name" value="Porin_4"/>
    <property type="match status" value="1"/>
</dbReference>
<dbReference type="Gene3D" id="2.40.160.10">
    <property type="entry name" value="Porin"/>
    <property type="match status" value="1"/>
</dbReference>
<dbReference type="PRINTS" id="PR00184">
    <property type="entry name" value="NEISSPPORIN"/>
</dbReference>
<dbReference type="CDD" id="cd00342">
    <property type="entry name" value="gram_neg_porins"/>
    <property type="match status" value="1"/>
</dbReference>
<evidence type="ECO:0000256" key="1">
    <source>
        <dbReference type="ARBA" id="ARBA00022448"/>
    </source>
</evidence>
<feature type="domain" description="Porin" evidence="7">
    <location>
        <begin position="8"/>
        <end position="341"/>
    </location>
</feature>
<dbReference type="GO" id="GO:0015288">
    <property type="term" value="F:porin activity"/>
    <property type="evidence" value="ECO:0007669"/>
    <property type="project" value="InterPro"/>
</dbReference>
<dbReference type="InterPro" id="IPR023614">
    <property type="entry name" value="Porin_dom_sf"/>
</dbReference>
<keyword evidence="5" id="KW-0998">Cell outer membrane</keyword>
<dbReference type="Proteomes" id="UP000255108">
    <property type="component" value="Unassembled WGS sequence"/>
</dbReference>
<dbReference type="GO" id="GO:0016020">
    <property type="term" value="C:membrane"/>
    <property type="evidence" value="ECO:0007669"/>
    <property type="project" value="InterPro"/>
</dbReference>
<evidence type="ECO:0000259" key="7">
    <source>
        <dbReference type="Pfam" id="PF13609"/>
    </source>
</evidence>
<dbReference type="EMBL" id="UGHR01000001">
    <property type="protein sequence ID" value="STQ89747.1"/>
    <property type="molecule type" value="Genomic_DNA"/>
</dbReference>
<sequence>MFKRVLIATAVSAMFAAPAFADVTISGSAEMDLMYKTNQAGTDGKGKVAEEIAVVINVDGSDKLDSGDKLKWRIAQKVATPDRYDSFGQREAWIGYETKFGEVRFGNQFSNQYLELDGFASSGQGNLWADFGSQQVQYANGVSYFSPKFSGFSFAGQYDLGNGRNSARAMELTANYTGYGFNVSAGASEAKNSKYASSASMVFGGNKWGHSGDFTKGGVNGFELDKDGNPVGVLGENKLRTYNIDAAYKTGAFDFKAGYKRNEWNGNVILNSGAGEKTTVDQFLVAAGYTMGKNNFNLGYQRVQDSKTDATKYDDGMNVINAQYNYTLSKNTVAFAQVRHHMLDTAGQASVMTGASQLDGFALGSDKKNSTRLLVGTWTAF</sequence>
<dbReference type="InterPro" id="IPR033900">
    <property type="entry name" value="Gram_neg_porin_domain"/>
</dbReference>
<dbReference type="RefSeq" id="WP_115226164.1">
    <property type="nucleotide sequence ID" value="NZ_CAWOLO010000010.1"/>
</dbReference>
<keyword evidence="1" id="KW-0813">Transport</keyword>
<keyword evidence="3 6" id="KW-0732">Signal</keyword>
<protein>
    <submittedName>
        <fullName evidence="8">Porin</fullName>
    </submittedName>
</protein>
<evidence type="ECO:0000313" key="10">
    <source>
        <dbReference type="Proteomes" id="UP000255108"/>
    </source>
</evidence>
<reference evidence="8 10" key="1">
    <citation type="submission" date="2018-06" db="EMBL/GenBank/DDBJ databases">
        <authorList>
            <consortium name="Pathogen Informatics"/>
            <person name="Doyle S."/>
        </authorList>
    </citation>
    <scope>NUCLEOTIDE SEQUENCE [LARGE SCALE GENOMIC DNA]</scope>
    <source>
        <strain evidence="8 10">NCTC11159</strain>
    </source>
</reference>
<feature type="signal peptide" evidence="6">
    <location>
        <begin position="1"/>
        <end position="21"/>
    </location>
</feature>
<reference evidence="9 11" key="2">
    <citation type="submission" date="2019-03" db="EMBL/GenBank/DDBJ databases">
        <title>Genomic Encyclopedia of Type Strains, Phase IV (KMG-IV): sequencing the most valuable type-strain genomes for metagenomic binning, comparative biology and taxonomic classification.</title>
        <authorList>
            <person name="Goeker M."/>
        </authorList>
    </citation>
    <scope>NUCLEOTIDE SEQUENCE [LARGE SCALE GENOMIC DNA]</scope>
    <source>
        <strain evidence="9 11">DSM 3764</strain>
    </source>
</reference>
<dbReference type="GO" id="GO:0006811">
    <property type="term" value="P:monoatomic ion transport"/>
    <property type="evidence" value="ECO:0007669"/>
    <property type="project" value="UniProtKB-KW"/>
</dbReference>
<dbReference type="OrthoDB" id="8576858at2"/>
<keyword evidence="5" id="KW-0472">Membrane</keyword>
<evidence type="ECO:0000256" key="5">
    <source>
        <dbReference type="ARBA" id="ARBA00023237"/>
    </source>
</evidence>
<dbReference type="AlphaFoldDB" id="A0A377Q4L4"/>
<dbReference type="EMBL" id="SMBT01000010">
    <property type="protein sequence ID" value="TCU84133.1"/>
    <property type="molecule type" value="Genomic_DNA"/>
</dbReference>
<proteinExistence type="predicted"/>
<dbReference type="SUPFAM" id="SSF56935">
    <property type="entry name" value="Porins"/>
    <property type="match status" value="1"/>
</dbReference>
<dbReference type="InterPro" id="IPR002299">
    <property type="entry name" value="Porin_Neis"/>
</dbReference>
<evidence type="ECO:0000256" key="2">
    <source>
        <dbReference type="ARBA" id="ARBA00022692"/>
    </source>
</evidence>
<gene>
    <name evidence="8" type="primary">porB_1</name>
    <name evidence="9" type="ORF">EV682_11071</name>
    <name evidence="8" type="ORF">NCTC11159_00789</name>
</gene>
<keyword evidence="11" id="KW-1185">Reference proteome</keyword>
<dbReference type="Proteomes" id="UP000295794">
    <property type="component" value="Unassembled WGS sequence"/>
</dbReference>
<feature type="chain" id="PRO_5016681265" evidence="6">
    <location>
        <begin position="22"/>
        <end position="381"/>
    </location>
</feature>
<keyword evidence="2" id="KW-0812">Transmembrane</keyword>
<evidence type="ECO:0000313" key="11">
    <source>
        <dbReference type="Proteomes" id="UP000295794"/>
    </source>
</evidence>
<name>A0A377Q4L4_9NEIS</name>
<evidence type="ECO:0000313" key="8">
    <source>
        <dbReference type="EMBL" id="STQ89747.1"/>
    </source>
</evidence>
<evidence type="ECO:0000313" key="9">
    <source>
        <dbReference type="EMBL" id="TCU84133.1"/>
    </source>
</evidence>
<evidence type="ECO:0000256" key="4">
    <source>
        <dbReference type="ARBA" id="ARBA00023065"/>
    </source>
</evidence>
<evidence type="ECO:0000256" key="6">
    <source>
        <dbReference type="SAM" id="SignalP"/>
    </source>
</evidence>